<organism evidence="10 11">
    <name type="scientific">Roseiflexus castenholzii (strain DSM 13941 / HLO8)</name>
    <dbReference type="NCBI Taxonomy" id="383372"/>
    <lineage>
        <taxon>Bacteria</taxon>
        <taxon>Bacillati</taxon>
        <taxon>Chloroflexota</taxon>
        <taxon>Chloroflexia</taxon>
        <taxon>Chloroflexales</taxon>
        <taxon>Roseiflexineae</taxon>
        <taxon>Roseiflexaceae</taxon>
        <taxon>Roseiflexus</taxon>
    </lineage>
</organism>
<keyword evidence="3" id="KW-0328">Glycosyltransferase</keyword>
<evidence type="ECO:0000313" key="10">
    <source>
        <dbReference type="EMBL" id="ABU56783.1"/>
    </source>
</evidence>
<dbReference type="EMBL" id="CP000804">
    <property type="protein sequence ID" value="ABU56783.1"/>
    <property type="molecule type" value="Genomic_DNA"/>
</dbReference>
<dbReference type="InterPro" id="IPR038731">
    <property type="entry name" value="RgtA/B/C-like"/>
</dbReference>
<keyword evidence="11" id="KW-1185">Reference proteome</keyword>
<feature type="domain" description="Glycosyltransferase RgtA/B/C/D-like" evidence="9">
    <location>
        <begin position="109"/>
        <end position="251"/>
    </location>
</feature>
<evidence type="ECO:0000256" key="5">
    <source>
        <dbReference type="ARBA" id="ARBA00022692"/>
    </source>
</evidence>
<protein>
    <submittedName>
        <fullName evidence="10">4-amino-4-deoxy-L-arabinose transferase and related glycosyltransferase of PMT family-like protein</fullName>
    </submittedName>
</protein>
<dbReference type="HOGENOM" id="CLU_459176_0_0_0"/>
<dbReference type="GO" id="GO:0005886">
    <property type="term" value="C:plasma membrane"/>
    <property type="evidence" value="ECO:0007669"/>
    <property type="project" value="UniProtKB-SubCell"/>
</dbReference>
<dbReference type="AlphaFoldDB" id="A7NH36"/>
<feature type="transmembrane region" description="Helical" evidence="8">
    <location>
        <begin position="234"/>
        <end position="253"/>
    </location>
</feature>
<evidence type="ECO:0000256" key="7">
    <source>
        <dbReference type="ARBA" id="ARBA00023136"/>
    </source>
</evidence>
<evidence type="ECO:0000313" key="11">
    <source>
        <dbReference type="Proteomes" id="UP000000263"/>
    </source>
</evidence>
<feature type="transmembrane region" description="Helical" evidence="8">
    <location>
        <begin position="194"/>
        <end position="222"/>
    </location>
</feature>
<evidence type="ECO:0000256" key="3">
    <source>
        <dbReference type="ARBA" id="ARBA00022676"/>
    </source>
</evidence>
<dbReference type="PANTHER" id="PTHR33908:SF11">
    <property type="entry name" value="MEMBRANE PROTEIN"/>
    <property type="match status" value="1"/>
</dbReference>
<feature type="transmembrane region" description="Helical" evidence="8">
    <location>
        <begin position="292"/>
        <end position="318"/>
    </location>
</feature>
<dbReference type="InterPro" id="IPR050297">
    <property type="entry name" value="LipidA_mod_glycosyltrf_83"/>
</dbReference>
<feature type="transmembrane region" description="Helical" evidence="8">
    <location>
        <begin position="330"/>
        <end position="347"/>
    </location>
</feature>
<evidence type="ECO:0000256" key="1">
    <source>
        <dbReference type="ARBA" id="ARBA00004651"/>
    </source>
</evidence>
<dbReference type="Proteomes" id="UP000000263">
    <property type="component" value="Chromosome"/>
</dbReference>
<evidence type="ECO:0000256" key="4">
    <source>
        <dbReference type="ARBA" id="ARBA00022679"/>
    </source>
</evidence>
<evidence type="ECO:0000256" key="8">
    <source>
        <dbReference type="SAM" id="Phobius"/>
    </source>
</evidence>
<accession>A7NH36</accession>
<dbReference type="PANTHER" id="PTHR33908">
    <property type="entry name" value="MANNOSYLTRANSFERASE YKCB-RELATED"/>
    <property type="match status" value="1"/>
</dbReference>
<evidence type="ECO:0000259" key="9">
    <source>
        <dbReference type="Pfam" id="PF13231"/>
    </source>
</evidence>
<evidence type="ECO:0000256" key="2">
    <source>
        <dbReference type="ARBA" id="ARBA00022475"/>
    </source>
</evidence>
<dbReference type="eggNOG" id="COG1807">
    <property type="taxonomic scope" value="Bacteria"/>
</dbReference>
<feature type="transmembrane region" description="Helical" evidence="8">
    <location>
        <begin position="21"/>
        <end position="39"/>
    </location>
</feature>
<evidence type="ECO:0000256" key="6">
    <source>
        <dbReference type="ARBA" id="ARBA00022989"/>
    </source>
</evidence>
<sequence>MTAPSSAVPQIHTRDRAHTRLRHAVAAVALATLSLLLLLTTEPQIGLTWDEPAYIVAARAYVGWFERLAVDPGGALQPDVIRRFWEANHEHPPLDKIWSGMVWQFARHFLDDLPAHRLGNILLTAIAVGVLYGTVTSGFGGWAGVAAVVALITMPRFFFHAHLAALDVPAAVAFFLVTALFWHTRRRRSVAWDVALGVAWGAALATKINALFVLPLLLVWILAFARRGFLIRRVIVAGGIGLPTFIALWPWLYHDTLARLIAYIRFITVDHWKIAQWYFGEALMPPPWHFPFVMLVAVTPLGITFLALAGVGLGIVAIRSDSSMQREQGAQIALWTLGALVPLLALTTGRTMVYDNERLFMPAFFFVAALAGSGLDAVGRWLRRWFEWRKWPHLATPGVALAGALLFLPHLVIAAQMYPHLLSYYSEAVGGLRGATRMGLETTYWCETYAVALPYINARAAPGAVVWVEDWSHDVLLTYQFLGRLRPDVRVALAPGAGSLFSRYGLEGTPADIADADYVIVTYRQTGFAAHAKIERWIVGRQPVLRLERFGVPLMELYEQER</sequence>
<proteinExistence type="predicted"/>
<keyword evidence="7 8" id="KW-0472">Membrane</keyword>
<dbReference type="GO" id="GO:0009103">
    <property type="term" value="P:lipopolysaccharide biosynthetic process"/>
    <property type="evidence" value="ECO:0007669"/>
    <property type="project" value="UniProtKB-ARBA"/>
</dbReference>
<feature type="transmembrane region" description="Helical" evidence="8">
    <location>
        <begin position="121"/>
        <end position="151"/>
    </location>
</feature>
<dbReference type="GO" id="GO:0016763">
    <property type="term" value="F:pentosyltransferase activity"/>
    <property type="evidence" value="ECO:0007669"/>
    <property type="project" value="TreeGrafter"/>
</dbReference>
<name>A7NH36_ROSCS</name>
<dbReference type="OrthoDB" id="138467at2"/>
<dbReference type="STRING" id="383372.Rcas_0658"/>
<keyword evidence="6 8" id="KW-1133">Transmembrane helix</keyword>
<keyword evidence="2" id="KW-1003">Cell membrane</keyword>
<feature type="transmembrane region" description="Helical" evidence="8">
    <location>
        <begin position="394"/>
        <end position="418"/>
    </location>
</feature>
<dbReference type="KEGG" id="rca:Rcas_0658"/>
<keyword evidence="4 10" id="KW-0808">Transferase</keyword>
<feature type="transmembrane region" description="Helical" evidence="8">
    <location>
        <begin position="163"/>
        <end position="182"/>
    </location>
</feature>
<feature type="transmembrane region" description="Helical" evidence="8">
    <location>
        <begin position="359"/>
        <end position="382"/>
    </location>
</feature>
<dbReference type="RefSeq" id="WP_012119214.1">
    <property type="nucleotide sequence ID" value="NC_009767.1"/>
</dbReference>
<keyword evidence="5 8" id="KW-0812">Transmembrane</keyword>
<reference evidence="10 11" key="1">
    <citation type="submission" date="2007-08" db="EMBL/GenBank/DDBJ databases">
        <title>Complete sequence of Roseiflexus castenholzii DSM 13941.</title>
        <authorList>
            <consortium name="US DOE Joint Genome Institute"/>
            <person name="Copeland A."/>
            <person name="Lucas S."/>
            <person name="Lapidus A."/>
            <person name="Barry K."/>
            <person name="Glavina del Rio T."/>
            <person name="Dalin E."/>
            <person name="Tice H."/>
            <person name="Pitluck S."/>
            <person name="Thompson L.S."/>
            <person name="Brettin T."/>
            <person name="Bruce D."/>
            <person name="Detter J.C."/>
            <person name="Han C."/>
            <person name="Tapia R."/>
            <person name="Schmutz J."/>
            <person name="Larimer F."/>
            <person name="Land M."/>
            <person name="Hauser L."/>
            <person name="Kyrpides N."/>
            <person name="Mikhailova N."/>
            <person name="Bryant D.A."/>
            <person name="Hanada S."/>
            <person name="Tsukatani Y."/>
            <person name="Richardson P."/>
        </authorList>
    </citation>
    <scope>NUCLEOTIDE SEQUENCE [LARGE SCALE GENOMIC DNA]</scope>
    <source>
        <strain evidence="11">DSM 13941 / HLO8</strain>
    </source>
</reference>
<comment type="subcellular location">
    <subcellularLocation>
        <location evidence="1">Cell membrane</location>
        <topology evidence="1">Multi-pass membrane protein</topology>
    </subcellularLocation>
</comment>
<gene>
    <name evidence="10" type="ordered locus">Rcas_0658</name>
</gene>
<dbReference type="Pfam" id="PF13231">
    <property type="entry name" value="PMT_2"/>
    <property type="match status" value="1"/>
</dbReference>